<organism evidence="1 2">
    <name type="scientific">Rubroshorea leprosula</name>
    <dbReference type="NCBI Taxonomy" id="152421"/>
    <lineage>
        <taxon>Eukaryota</taxon>
        <taxon>Viridiplantae</taxon>
        <taxon>Streptophyta</taxon>
        <taxon>Embryophyta</taxon>
        <taxon>Tracheophyta</taxon>
        <taxon>Spermatophyta</taxon>
        <taxon>Magnoliopsida</taxon>
        <taxon>eudicotyledons</taxon>
        <taxon>Gunneridae</taxon>
        <taxon>Pentapetalae</taxon>
        <taxon>rosids</taxon>
        <taxon>malvids</taxon>
        <taxon>Malvales</taxon>
        <taxon>Dipterocarpaceae</taxon>
        <taxon>Rubroshorea</taxon>
    </lineage>
</organism>
<proteinExistence type="predicted"/>
<dbReference type="EMBL" id="BPVZ01000046">
    <property type="protein sequence ID" value="GKV16913.1"/>
    <property type="molecule type" value="Genomic_DNA"/>
</dbReference>
<dbReference type="AlphaFoldDB" id="A0AAV5JQK2"/>
<comment type="caution">
    <text evidence="1">The sequence shown here is derived from an EMBL/GenBank/DDBJ whole genome shotgun (WGS) entry which is preliminary data.</text>
</comment>
<keyword evidence="2" id="KW-1185">Reference proteome</keyword>
<reference evidence="1 2" key="1">
    <citation type="journal article" date="2021" name="Commun. Biol.">
        <title>The genome of Shorea leprosula (Dipterocarpaceae) highlights the ecological relevance of drought in aseasonal tropical rainforests.</title>
        <authorList>
            <person name="Ng K.K.S."/>
            <person name="Kobayashi M.J."/>
            <person name="Fawcett J.A."/>
            <person name="Hatakeyama M."/>
            <person name="Paape T."/>
            <person name="Ng C.H."/>
            <person name="Ang C.C."/>
            <person name="Tnah L.H."/>
            <person name="Lee C.T."/>
            <person name="Nishiyama T."/>
            <person name="Sese J."/>
            <person name="O'Brien M.J."/>
            <person name="Copetti D."/>
            <person name="Mohd Noor M.I."/>
            <person name="Ong R.C."/>
            <person name="Putra M."/>
            <person name="Sireger I.Z."/>
            <person name="Indrioko S."/>
            <person name="Kosugi Y."/>
            <person name="Izuno A."/>
            <person name="Isagi Y."/>
            <person name="Lee S.L."/>
            <person name="Shimizu K.K."/>
        </authorList>
    </citation>
    <scope>NUCLEOTIDE SEQUENCE [LARGE SCALE GENOMIC DNA]</scope>
    <source>
        <strain evidence="1">214</strain>
    </source>
</reference>
<evidence type="ECO:0000313" key="1">
    <source>
        <dbReference type="EMBL" id="GKV16913.1"/>
    </source>
</evidence>
<accession>A0AAV5JQK2</accession>
<gene>
    <name evidence="1" type="ORF">SLEP1_g27482</name>
</gene>
<dbReference type="Proteomes" id="UP001054252">
    <property type="component" value="Unassembled WGS sequence"/>
</dbReference>
<sequence length="62" mass="7077">MKQKFSLLSVFFQFQLLGTAQVGIDPTFIILCIKVKLWNRRLPMKANTDAHAFVGNYIIFGS</sequence>
<protein>
    <submittedName>
        <fullName evidence="1">Uncharacterized protein</fullName>
    </submittedName>
</protein>
<name>A0AAV5JQK2_9ROSI</name>
<evidence type="ECO:0000313" key="2">
    <source>
        <dbReference type="Proteomes" id="UP001054252"/>
    </source>
</evidence>